<organism evidence="1 2">
    <name type="scientific">Funneliformis caledonium</name>
    <dbReference type="NCBI Taxonomy" id="1117310"/>
    <lineage>
        <taxon>Eukaryota</taxon>
        <taxon>Fungi</taxon>
        <taxon>Fungi incertae sedis</taxon>
        <taxon>Mucoromycota</taxon>
        <taxon>Glomeromycotina</taxon>
        <taxon>Glomeromycetes</taxon>
        <taxon>Glomerales</taxon>
        <taxon>Glomeraceae</taxon>
        <taxon>Funneliformis</taxon>
    </lineage>
</organism>
<dbReference type="Proteomes" id="UP000789570">
    <property type="component" value="Unassembled WGS sequence"/>
</dbReference>
<keyword evidence="2" id="KW-1185">Reference proteome</keyword>
<reference evidence="1" key="1">
    <citation type="submission" date="2021-06" db="EMBL/GenBank/DDBJ databases">
        <authorList>
            <person name="Kallberg Y."/>
            <person name="Tangrot J."/>
            <person name="Rosling A."/>
        </authorList>
    </citation>
    <scope>NUCLEOTIDE SEQUENCE</scope>
    <source>
        <strain evidence="1">UK204</strain>
    </source>
</reference>
<dbReference type="SMART" id="SM00367">
    <property type="entry name" value="LRR_CC"/>
    <property type="match status" value="3"/>
</dbReference>
<dbReference type="GO" id="GO:0019005">
    <property type="term" value="C:SCF ubiquitin ligase complex"/>
    <property type="evidence" value="ECO:0007669"/>
    <property type="project" value="TreeGrafter"/>
</dbReference>
<dbReference type="SUPFAM" id="SSF52047">
    <property type="entry name" value="RNI-like"/>
    <property type="match status" value="1"/>
</dbReference>
<dbReference type="PANTHER" id="PTHR13318:SF190">
    <property type="entry name" value="PARTNER OF PAIRED, ISOFORM B"/>
    <property type="match status" value="1"/>
</dbReference>
<evidence type="ECO:0000313" key="2">
    <source>
        <dbReference type="Proteomes" id="UP000789570"/>
    </source>
</evidence>
<dbReference type="AlphaFoldDB" id="A0A9N9ID91"/>
<dbReference type="OrthoDB" id="550575at2759"/>
<proteinExistence type="predicted"/>
<evidence type="ECO:0000313" key="1">
    <source>
        <dbReference type="EMBL" id="CAG8730674.1"/>
    </source>
</evidence>
<accession>A0A9N9ID91</accession>
<comment type="caution">
    <text evidence="1">The sequence shown here is derived from an EMBL/GenBank/DDBJ whole genome shotgun (WGS) entry which is preliminary data.</text>
</comment>
<dbReference type="InterPro" id="IPR032675">
    <property type="entry name" value="LRR_dom_sf"/>
</dbReference>
<dbReference type="Gene3D" id="3.80.10.10">
    <property type="entry name" value="Ribonuclease Inhibitor"/>
    <property type="match status" value="1"/>
</dbReference>
<gene>
    <name evidence="1" type="ORF">FCALED_LOCUS14966</name>
</gene>
<dbReference type="GO" id="GO:0031146">
    <property type="term" value="P:SCF-dependent proteasomal ubiquitin-dependent protein catabolic process"/>
    <property type="evidence" value="ECO:0007669"/>
    <property type="project" value="TreeGrafter"/>
</dbReference>
<name>A0A9N9ID91_9GLOM</name>
<protein>
    <submittedName>
        <fullName evidence="1">3238_t:CDS:1</fullName>
    </submittedName>
</protein>
<sequence>IGYAGYITSKSFCKIAQSCNRLKHLGINIISSCSRLTDTAICILTDSYPNLRSLKLKYCDGISDIAIRKIAQFRCLEHLNLYGISVLSDKSIRIIVKSCSNIQYLNLQSYNITDRAVE</sequence>
<dbReference type="EMBL" id="CAJVPQ010012195">
    <property type="protein sequence ID" value="CAG8730674.1"/>
    <property type="molecule type" value="Genomic_DNA"/>
</dbReference>
<dbReference type="PANTHER" id="PTHR13318">
    <property type="entry name" value="PARTNER OF PAIRED, ISOFORM B-RELATED"/>
    <property type="match status" value="1"/>
</dbReference>
<feature type="non-terminal residue" evidence="1">
    <location>
        <position position="118"/>
    </location>
</feature>
<dbReference type="InterPro" id="IPR006553">
    <property type="entry name" value="Leu-rich_rpt_Cys-con_subtyp"/>
</dbReference>